<dbReference type="EMBL" id="PDNA01000546">
    <property type="protein sequence ID" value="PGG95016.1"/>
    <property type="molecule type" value="Genomic_DNA"/>
</dbReference>
<dbReference type="AlphaFoldDB" id="A0A2B7WEI5"/>
<sequence>MESTFAESSHPFDVAYTCEFSVTRVIGYTGGTYIGGHAIEIISENRAFRQSSDSFKIRGTFTRQDIEATTSFEFLEWKELGQELSELCHNDPAHENQSVSEAENWDLLNTAFYGTPPSRKRQRSGRSKQGIKRPMKKRAGFEPSSQFQHIHSRSLSGSGPSVSSCGSYTVAE</sequence>
<evidence type="ECO:0000313" key="2">
    <source>
        <dbReference type="EMBL" id="PGG95016.1"/>
    </source>
</evidence>
<reference evidence="2 3" key="1">
    <citation type="submission" date="2017-10" db="EMBL/GenBank/DDBJ databases">
        <title>Comparative genomics in systemic dimorphic fungi from Ajellomycetaceae.</title>
        <authorList>
            <person name="Munoz J.F."/>
            <person name="Mcewen J.G."/>
            <person name="Clay O.K."/>
            <person name="Cuomo C.A."/>
        </authorList>
    </citation>
    <scope>NUCLEOTIDE SEQUENCE [LARGE SCALE GENOMIC DNA]</scope>
    <source>
        <strain evidence="2 3">UAMH7299</strain>
    </source>
</reference>
<dbReference type="Proteomes" id="UP000224634">
    <property type="component" value="Unassembled WGS sequence"/>
</dbReference>
<evidence type="ECO:0000313" key="3">
    <source>
        <dbReference type="Proteomes" id="UP000224634"/>
    </source>
</evidence>
<feature type="compositionally biased region" description="Basic residues" evidence="1">
    <location>
        <begin position="118"/>
        <end position="138"/>
    </location>
</feature>
<comment type="caution">
    <text evidence="2">The sequence shown here is derived from an EMBL/GenBank/DDBJ whole genome shotgun (WGS) entry which is preliminary data.</text>
</comment>
<feature type="region of interest" description="Disordered" evidence="1">
    <location>
        <begin position="112"/>
        <end position="172"/>
    </location>
</feature>
<gene>
    <name evidence="2" type="ORF">AJ80_10045</name>
</gene>
<feature type="compositionally biased region" description="Low complexity" evidence="1">
    <location>
        <begin position="153"/>
        <end position="172"/>
    </location>
</feature>
<keyword evidence="3" id="KW-1185">Reference proteome</keyword>
<protein>
    <submittedName>
        <fullName evidence="2">Uncharacterized protein</fullName>
    </submittedName>
</protein>
<proteinExistence type="predicted"/>
<organism evidence="2 3">
    <name type="scientific">Polytolypa hystricis (strain UAMH7299)</name>
    <dbReference type="NCBI Taxonomy" id="1447883"/>
    <lineage>
        <taxon>Eukaryota</taxon>
        <taxon>Fungi</taxon>
        <taxon>Dikarya</taxon>
        <taxon>Ascomycota</taxon>
        <taxon>Pezizomycotina</taxon>
        <taxon>Eurotiomycetes</taxon>
        <taxon>Eurotiomycetidae</taxon>
        <taxon>Onygenales</taxon>
        <taxon>Onygenales incertae sedis</taxon>
        <taxon>Polytolypa</taxon>
    </lineage>
</organism>
<accession>A0A2B7WEI5</accession>
<evidence type="ECO:0000256" key="1">
    <source>
        <dbReference type="SAM" id="MobiDB-lite"/>
    </source>
</evidence>
<name>A0A2B7WEI5_POLH7</name>